<evidence type="ECO:0000256" key="10">
    <source>
        <dbReference type="SAM" id="Coils"/>
    </source>
</evidence>
<dbReference type="GO" id="GO:0006364">
    <property type="term" value="P:rRNA processing"/>
    <property type="evidence" value="ECO:0007669"/>
    <property type="project" value="UniProtKB-KW"/>
</dbReference>
<reference evidence="13 14" key="1">
    <citation type="submission" date="2015-01" db="EMBL/GenBank/DDBJ databases">
        <title>The Genome Sequence of Ochroconis gallopava CBS43764.</title>
        <authorList>
            <consortium name="The Broad Institute Genomics Platform"/>
            <person name="Cuomo C."/>
            <person name="de Hoog S."/>
            <person name="Gorbushina A."/>
            <person name="Stielow B."/>
            <person name="Teixiera M."/>
            <person name="Abouelleil A."/>
            <person name="Chapman S.B."/>
            <person name="Priest M."/>
            <person name="Young S.K."/>
            <person name="Wortman J."/>
            <person name="Nusbaum C."/>
            <person name="Birren B."/>
        </authorList>
    </citation>
    <scope>NUCLEOTIDE SEQUENCE [LARGE SCALE GENOMIC DNA]</scope>
    <source>
        <strain evidence="13 14">CBS 43764</strain>
    </source>
</reference>
<feature type="compositionally biased region" description="Basic and acidic residues" evidence="11">
    <location>
        <begin position="96"/>
        <end position="105"/>
    </location>
</feature>
<accession>A0A0D2BBA8</accession>
<dbReference type="VEuPathDB" id="FungiDB:PV09_00529"/>
<feature type="domain" description="RRM" evidence="12">
    <location>
        <begin position="700"/>
        <end position="777"/>
    </location>
</feature>
<dbReference type="PANTHER" id="PTHR48039">
    <property type="entry name" value="RNA-BINDING MOTIF PROTEIN 14B"/>
    <property type="match status" value="1"/>
</dbReference>
<dbReference type="CDD" id="cd12565">
    <property type="entry name" value="RRM1_MRD1"/>
    <property type="match status" value="1"/>
</dbReference>
<dbReference type="Proteomes" id="UP000053259">
    <property type="component" value="Unassembled WGS sequence"/>
</dbReference>
<dbReference type="InterPro" id="IPR000504">
    <property type="entry name" value="RRM_dom"/>
</dbReference>
<dbReference type="PROSITE" id="PS50102">
    <property type="entry name" value="RRM"/>
    <property type="match status" value="5"/>
</dbReference>
<evidence type="ECO:0000256" key="8">
    <source>
        <dbReference type="ARBA" id="ARBA00023274"/>
    </source>
</evidence>
<feature type="compositionally biased region" description="Polar residues" evidence="11">
    <location>
        <begin position="224"/>
        <end position="233"/>
    </location>
</feature>
<dbReference type="PANTHER" id="PTHR48039:SF5">
    <property type="entry name" value="RNA-BINDING PROTEIN 28"/>
    <property type="match status" value="1"/>
</dbReference>
<dbReference type="InterPro" id="IPR051945">
    <property type="entry name" value="RRM_MRD1_RNA_proc_ribogen"/>
</dbReference>
<keyword evidence="5" id="KW-0677">Repeat</keyword>
<comment type="subcellular location">
    <subcellularLocation>
        <location evidence="1">Nucleus</location>
    </subcellularLocation>
</comment>
<feature type="domain" description="RRM" evidence="12">
    <location>
        <begin position="297"/>
        <end position="375"/>
    </location>
</feature>
<evidence type="ECO:0000259" key="12">
    <source>
        <dbReference type="PROSITE" id="PS50102"/>
    </source>
</evidence>
<dbReference type="CDD" id="cd12568">
    <property type="entry name" value="RRM3_MRD1"/>
    <property type="match status" value="1"/>
</dbReference>
<dbReference type="InterPro" id="IPR012677">
    <property type="entry name" value="Nucleotide-bd_a/b_plait_sf"/>
</dbReference>
<dbReference type="InParanoid" id="A0A0D2BBA8"/>
<dbReference type="Pfam" id="PF00076">
    <property type="entry name" value="RRM_1"/>
    <property type="match status" value="5"/>
</dbReference>
<keyword evidence="10" id="KW-0175">Coiled coil</keyword>
<dbReference type="SUPFAM" id="SSF54928">
    <property type="entry name" value="RNA-binding domain, RBD"/>
    <property type="match status" value="5"/>
</dbReference>
<dbReference type="InterPro" id="IPR034482">
    <property type="entry name" value="Mrd1_RRM3"/>
</dbReference>
<evidence type="ECO:0000256" key="2">
    <source>
        <dbReference type="ARBA" id="ARBA00008033"/>
    </source>
</evidence>
<evidence type="ECO:0000256" key="6">
    <source>
        <dbReference type="ARBA" id="ARBA00022884"/>
    </source>
</evidence>
<feature type="domain" description="RRM" evidence="12">
    <location>
        <begin position="596"/>
        <end position="678"/>
    </location>
</feature>
<dbReference type="FunFam" id="3.30.70.330:FF:000459">
    <property type="entry name" value="Multiple RNA-binding domain-containing protein 1"/>
    <property type="match status" value="1"/>
</dbReference>
<dbReference type="GeneID" id="27308502"/>
<dbReference type="SMART" id="SM00360">
    <property type="entry name" value="RRM"/>
    <property type="match status" value="5"/>
</dbReference>
<gene>
    <name evidence="13" type="ORF">PV09_00529</name>
</gene>
<dbReference type="AlphaFoldDB" id="A0A0D2BBA8"/>
<evidence type="ECO:0000256" key="4">
    <source>
        <dbReference type="ARBA" id="ARBA00022552"/>
    </source>
</evidence>
<feature type="domain" description="RRM" evidence="12">
    <location>
        <begin position="4"/>
        <end position="76"/>
    </location>
</feature>
<evidence type="ECO:0000256" key="11">
    <source>
        <dbReference type="SAM" id="MobiDB-lite"/>
    </source>
</evidence>
<keyword evidence="6 9" id="KW-0694">RNA-binding</keyword>
<keyword evidence="14" id="KW-1185">Reference proteome</keyword>
<dbReference type="FunCoup" id="A0A0D2BBA8">
    <property type="interactions" value="1108"/>
</dbReference>
<proteinExistence type="inferred from homology"/>
<dbReference type="RefSeq" id="XP_016218433.1">
    <property type="nucleotide sequence ID" value="XM_016353280.1"/>
</dbReference>
<evidence type="ECO:0000256" key="7">
    <source>
        <dbReference type="ARBA" id="ARBA00023242"/>
    </source>
</evidence>
<dbReference type="InterPro" id="IPR035979">
    <property type="entry name" value="RBD_domain_sf"/>
</dbReference>
<protein>
    <recommendedName>
        <fullName evidence="3">Multiple RNA-binding domain-containing protein 1</fullName>
    </recommendedName>
</protein>
<evidence type="ECO:0000256" key="9">
    <source>
        <dbReference type="PROSITE-ProRule" id="PRU00176"/>
    </source>
</evidence>
<feature type="coiled-coil region" evidence="10">
    <location>
        <begin position="772"/>
        <end position="803"/>
    </location>
</feature>
<feature type="region of interest" description="Disordered" evidence="11">
    <location>
        <begin position="156"/>
        <end position="289"/>
    </location>
</feature>
<dbReference type="GO" id="GO:0003729">
    <property type="term" value="F:mRNA binding"/>
    <property type="evidence" value="ECO:0007669"/>
    <property type="project" value="TreeGrafter"/>
</dbReference>
<evidence type="ECO:0000256" key="3">
    <source>
        <dbReference type="ARBA" id="ARBA00013428"/>
    </source>
</evidence>
<dbReference type="STRING" id="253628.A0A0D2BBA8"/>
<keyword evidence="4" id="KW-0698">rRNA processing</keyword>
<sequence>MATSRIFVRNLPVNLTEKDFRAHFSQRHAITDAKLIAHRRIGYVGFKTPEDAEDAVKYFNKSFIRMSKLSVELAKAANDPSLHPTRVRSNSTTSKRTSEQQDDKIAISASNPLKRKRPSPPPEEADPKLKEFLSVMQAPSKSKSWKDDDVDLLQERNDQQPVQPSADVENQSDDEYQPVPKKHKAVASAAGSELREESEEPLEFPSVAKTKLKPDNAGADNDESWLQSRTGQLLSLEEEEEDEATLARRNKQRSSSAESVPKAVDTDQEQSNNPASPPTPVDQDGEDANEAQIRESKRLFLRNLPFSITEEALMEEFSKFGRLEEVHVPMNSATGLAKGFAYLLFFDADAAVNAFKATDGSIFQGRLLHIIPAAKKRESKLDDFAISKLPLKQQRQIKRKAGALSSTFNWNSLYMNPDAVMSSIAARLGVDKSALYDPTSTDAAVKQTQAETHIIQETKKYFAENGVDLEAFRSKKRGDTAILVKNFPFGTKTEELRQLFEQYGRVIRLLMPPTGTIAIVEFAVAPEARAAFKGLAYRKIKDSILFLEPAPKDLFTGAPQVTPTQSTSSDATVIAPKVSAADLLRSDPEPEALDTTTLHVRNLNFSTTTHRLTEVFSPIDGFVSAVVRTKFDPKRNETLSRGYGFLEFRTREAALAAQSAMNGYLLDGHRLDIKLSQKTLDAGEERRKADKAKAQAARRNKLIIKNLAFEASKKDIRELVKQYGSVRSVRLPRKYDNSLRGFAFVEFSTPLEAQQAYEALRHSHYHGRKLVIEFAEADAEDAEEQLEKMAAKVSSQVNKLTAQKLIGAGRKKFSASGDDQDS</sequence>
<name>A0A0D2BBA8_9PEZI</name>
<dbReference type="OrthoDB" id="439639at2759"/>
<evidence type="ECO:0000256" key="1">
    <source>
        <dbReference type="ARBA" id="ARBA00004123"/>
    </source>
</evidence>
<dbReference type="HOGENOM" id="CLU_008479_0_0_1"/>
<dbReference type="GO" id="GO:1990904">
    <property type="term" value="C:ribonucleoprotein complex"/>
    <property type="evidence" value="ECO:0007669"/>
    <property type="project" value="UniProtKB-KW"/>
</dbReference>
<keyword evidence="7" id="KW-0539">Nucleus</keyword>
<dbReference type="EMBL" id="KN847530">
    <property type="protein sequence ID" value="KIW08564.1"/>
    <property type="molecule type" value="Genomic_DNA"/>
</dbReference>
<comment type="similarity">
    <text evidence="2">Belongs to the RRM MRD1 family.</text>
</comment>
<evidence type="ECO:0000313" key="13">
    <source>
        <dbReference type="EMBL" id="KIW08564.1"/>
    </source>
</evidence>
<organism evidence="13 14">
    <name type="scientific">Verruconis gallopava</name>
    <dbReference type="NCBI Taxonomy" id="253628"/>
    <lineage>
        <taxon>Eukaryota</taxon>
        <taxon>Fungi</taxon>
        <taxon>Dikarya</taxon>
        <taxon>Ascomycota</taxon>
        <taxon>Pezizomycotina</taxon>
        <taxon>Dothideomycetes</taxon>
        <taxon>Pleosporomycetidae</taxon>
        <taxon>Venturiales</taxon>
        <taxon>Sympoventuriaceae</taxon>
        <taxon>Verruconis</taxon>
    </lineage>
</organism>
<feature type="region of interest" description="Disordered" evidence="11">
    <location>
        <begin position="80"/>
        <end position="127"/>
    </location>
</feature>
<dbReference type="Gene3D" id="3.30.70.330">
    <property type="match status" value="5"/>
</dbReference>
<keyword evidence="8" id="KW-0687">Ribonucleoprotein</keyword>
<dbReference type="GO" id="GO:0005634">
    <property type="term" value="C:nucleus"/>
    <property type="evidence" value="ECO:0007669"/>
    <property type="project" value="UniProtKB-SubCell"/>
</dbReference>
<evidence type="ECO:0000256" key="5">
    <source>
        <dbReference type="ARBA" id="ARBA00022737"/>
    </source>
</evidence>
<feature type="domain" description="RRM" evidence="12">
    <location>
        <begin position="480"/>
        <end position="552"/>
    </location>
</feature>
<dbReference type="CDD" id="cd12320">
    <property type="entry name" value="RRM6_RBM19_RRM5_MRD1"/>
    <property type="match status" value="1"/>
</dbReference>
<evidence type="ECO:0000313" key="14">
    <source>
        <dbReference type="Proteomes" id="UP000053259"/>
    </source>
</evidence>